<protein>
    <submittedName>
        <fullName evidence="1">Uncharacterized protein</fullName>
    </submittedName>
</protein>
<name>A0A6F8X2I4_9VIRU</name>
<reference evidence="1" key="1">
    <citation type="journal article" date="2021" name="Microbiol. Resour. Announc.">
        <title>Genome Sequence of Lymphocystis Disease Virus 2 LCDV-JP_Oita_2018, Isolated from a Diseased Japanese Flounder (Paralichthys olivaceus) in Japan.</title>
        <authorList>
            <person name="Kawato S."/>
            <person name="Nozaki R."/>
            <person name="Hirono I."/>
            <person name="Kondo H."/>
        </authorList>
    </citation>
    <scope>NUCLEOTIDE SEQUENCE</scope>
    <source>
        <strain evidence="1">LCDV-JP_Oita_2018</strain>
    </source>
</reference>
<dbReference type="EMBL" id="LC534415">
    <property type="protein sequence ID" value="BCB67439.1"/>
    <property type="molecule type" value="Genomic_DNA"/>
</dbReference>
<organism evidence="1">
    <name type="scientific">Lymphocystis disease virus 2</name>
    <dbReference type="NCBI Taxonomy" id="159183"/>
    <lineage>
        <taxon>Viruses</taxon>
        <taxon>Varidnaviria</taxon>
        <taxon>Bamfordvirae</taxon>
        <taxon>Nucleocytoviricota</taxon>
        <taxon>Megaviricetes</taxon>
        <taxon>Pimascovirales</taxon>
        <taxon>Pimascovirales incertae sedis</taxon>
        <taxon>Iridoviridae</taxon>
        <taxon>Alphairidovirinae</taxon>
        <taxon>Lymphocystivirus</taxon>
        <taxon>Lymphocystivirus paralichthys1</taxon>
    </lineage>
</organism>
<sequence length="143" mass="16896">MFLFKKTGYSLECHKLSRIFNGLDKTKTTEFHQDLIADLESYDHNKEFLFTCLNDYECRIASSHDFNQILLNNDPETIPLTDLELKEGPLRLKKLIETGKLGALFKKHNIFFLFDEIEFEETYKGFLSNIRLLIFSFLIRSIF</sequence>
<accession>A0A6F8X2I4</accession>
<proteinExistence type="predicted"/>
<dbReference type="Proteomes" id="UP000501113">
    <property type="component" value="Segment"/>
</dbReference>
<evidence type="ECO:0000313" key="1">
    <source>
        <dbReference type="EMBL" id="BCB67439.1"/>
    </source>
</evidence>